<accession>A0A1C6FWK9</accession>
<organism evidence="1">
    <name type="scientific">uncultured Anaerotruncus sp</name>
    <dbReference type="NCBI Taxonomy" id="905011"/>
    <lineage>
        <taxon>Bacteria</taxon>
        <taxon>Bacillati</taxon>
        <taxon>Bacillota</taxon>
        <taxon>Clostridia</taxon>
        <taxon>Eubacteriales</taxon>
        <taxon>Oscillospiraceae</taxon>
        <taxon>Anaerotruncus</taxon>
        <taxon>environmental samples</taxon>
    </lineage>
</organism>
<dbReference type="SUPFAM" id="SSF48371">
    <property type="entry name" value="ARM repeat"/>
    <property type="match status" value="1"/>
</dbReference>
<name>A0A1C6FWK9_9FIRM</name>
<protein>
    <recommendedName>
        <fullName evidence="2">SufBD protein</fullName>
    </recommendedName>
</protein>
<dbReference type="InterPro" id="IPR016024">
    <property type="entry name" value="ARM-type_fold"/>
</dbReference>
<dbReference type="AlphaFoldDB" id="A0A1C6FWK9"/>
<gene>
    <name evidence="1" type="ORF">SAMEA3545359_00134</name>
</gene>
<dbReference type="EMBL" id="FMHG01000001">
    <property type="protein sequence ID" value="SCJ37335.1"/>
    <property type="molecule type" value="Genomic_DNA"/>
</dbReference>
<sequence length="155" mass="16962">MGATETLVTGLRDKDAVYAYSCLKQLRQLSAAGDEVYGFYGDFVEMLADRSAYVRVRGLLLLADNARWDRAGKLDAVLERYLLHITDDKPTAARQCIQALPTVAAAKPHLAGRICAALRAADWRQYADSMQPLIRRDIAAALQAIEQSPGSVSHG</sequence>
<reference evidence="1" key="1">
    <citation type="submission" date="2015-09" db="EMBL/GenBank/DDBJ databases">
        <authorList>
            <consortium name="Pathogen Informatics"/>
        </authorList>
    </citation>
    <scope>NUCLEOTIDE SEQUENCE</scope>
    <source>
        <strain evidence="1">2789STDY5834896</strain>
    </source>
</reference>
<evidence type="ECO:0000313" key="1">
    <source>
        <dbReference type="EMBL" id="SCJ37335.1"/>
    </source>
</evidence>
<evidence type="ECO:0008006" key="2">
    <source>
        <dbReference type="Google" id="ProtNLM"/>
    </source>
</evidence>
<proteinExistence type="predicted"/>